<protein>
    <submittedName>
        <fullName evidence="1">Uncharacterized protein</fullName>
    </submittedName>
</protein>
<dbReference type="EMBL" id="KV426249">
    <property type="protein sequence ID" value="KZV83919.1"/>
    <property type="molecule type" value="Genomic_DNA"/>
</dbReference>
<accession>A0A165ZLY5</accession>
<keyword evidence="2" id="KW-1185">Reference proteome</keyword>
<gene>
    <name evidence="1" type="ORF">EXIGLDRAFT_302425</name>
</gene>
<sequence>MLPITRAALPSPTKQIDVLAPAAQLDLHTLLRCSFPSFLVPSFRARLLRPSPLPPLTLVFPSPSSSSLMNLAKPRVPSFSRRGLQPERVRVRARGPSRTDVALTMRSFFSPCTHHLHTHRAPYSFSPPPHVPDDFHRRPNLPRVIPTAPARKPTTVDPRIYPFRLAATDRPSALNVK</sequence>
<evidence type="ECO:0000313" key="2">
    <source>
        <dbReference type="Proteomes" id="UP000077266"/>
    </source>
</evidence>
<proteinExistence type="predicted"/>
<reference evidence="1 2" key="1">
    <citation type="journal article" date="2016" name="Mol. Biol. Evol.">
        <title>Comparative Genomics of Early-Diverging Mushroom-Forming Fungi Provides Insights into the Origins of Lignocellulose Decay Capabilities.</title>
        <authorList>
            <person name="Nagy L.G."/>
            <person name="Riley R."/>
            <person name="Tritt A."/>
            <person name="Adam C."/>
            <person name="Daum C."/>
            <person name="Floudas D."/>
            <person name="Sun H."/>
            <person name="Yadav J.S."/>
            <person name="Pangilinan J."/>
            <person name="Larsson K.H."/>
            <person name="Matsuura K."/>
            <person name="Barry K."/>
            <person name="Labutti K."/>
            <person name="Kuo R."/>
            <person name="Ohm R.A."/>
            <person name="Bhattacharya S.S."/>
            <person name="Shirouzu T."/>
            <person name="Yoshinaga Y."/>
            <person name="Martin F.M."/>
            <person name="Grigoriev I.V."/>
            <person name="Hibbett D.S."/>
        </authorList>
    </citation>
    <scope>NUCLEOTIDE SEQUENCE [LARGE SCALE GENOMIC DNA]</scope>
    <source>
        <strain evidence="1 2">HHB12029</strain>
    </source>
</reference>
<name>A0A165ZLY5_EXIGL</name>
<dbReference type="InParanoid" id="A0A165ZLY5"/>
<dbReference type="Proteomes" id="UP000077266">
    <property type="component" value="Unassembled WGS sequence"/>
</dbReference>
<organism evidence="1 2">
    <name type="scientific">Exidia glandulosa HHB12029</name>
    <dbReference type="NCBI Taxonomy" id="1314781"/>
    <lineage>
        <taxon>Eukaryota</taxon>
        <taxon>Fungi</taxon>
        <taxon>Dikarya</taxon>
        <taxon>Basidiomycota</taxon>
        <taxon>Agaricomycotina</taxon>
        <taxon>Agaricomycetes</taxon>
        <taxon>Auriculariales</taxon>
        <taxon>Exidiaceae</taxon>
        <taxon>Exidia</taxon>
    </lineage>
</organism>
<evidence type="ECO:0000313" key="1">
    <source>
        <dbReference type="EMBL" id="KZV83919.1"/>
    </source>
</evidence>
<dbReference type="AlphaFoldDB" id="A0A165ZLY5"/>